<dbReference type="AlphaFoldDB" id="A0AAV0KE36"/>
<comment type="caution">
    <text evidence="2">The sequence shown here is derived from an EMBL/GenBank/DDBJ whole genome shotgun (WGS) entry which is preliminary data.</text>
</comment>
<organism evidence="2 3">
    <name type="scientific">Linum tenue</name>
    <dbReference type="NCBI Taxonomy" id="586396"/>
    <lineage>
        <taxon>Eukaryota</taxon>
        <taxon>Viridiplantae</taxon>
        <taxon>Streptophyta</taxon>
        <taxon>Embryophyta</taxon>
        <taxon>Tracheophyta</taxon>
        <taxon>Spermatophyta</taxon>
        <taxon>Magnoliopsida</taxon>
        <taxon>eudicotyledons</taxon>
        <taxon>Gunneridae</taxon>
        <taxon>Pentapetalae</taxon>
        <taxon>rosids</taxon>
        <taxon>fabids</taxon>
        <taxon>Malpighiales</taxon>
        <taxon>Linaceae</taxon>
        <taxon>Linum</taxon>
    </lineage>
</organism>
<proteinExistence type="predicted"/>
<keyword evidence="1" id="KW-1133">Transmembrane helix</keyword>
<accession>A0AAV0KE36</accession>
<evidence type="ECO:0000313" key="3">
    <source>
        <dbReference type="Proteomes" id="UP001154282"/>
    </source>
</evidence>
<keyword evidence="1" id="KW-0812">Transmembrane</keyword>
<protein>
    <submittedName>
        <fullName evidence="2">Uncharacterized protein</fullName>
    </submittedName>
</protein>
<evidence type="ECO:0000313" key="2">
    <source>
        <dbReference type="EMBL" id="CAI0420316.1"/>
    </source>
</evidence>
<reference evidence="2" key="1">
    <citation type="submission" date="2022-08" db="EMBL/GenBank/DDBJ databases">
        <authorList>
            <person name="Gutierrez-Valencia J."/>
        </authorList>
    </citation>
    <scope>NUCLEOTIDE SEQUENCE</scope>
</reference>
<feature type="transmembrane region" description="Helical" evidence="1">
    <location>
        <begin position="6"/>
        <end position="27"/>
    </location>
</feature>
<keyword evidence="1" id="KW-0472">Membrane</keyword>
<gene>
    <name evidence="2" type="ORF">LITE_LOCUS18343</name>
</gene>
<dbReference type="Proteomes" id="UP001154282">
    <property type="component" value="Unassembled WGS sequence"/>
</dbReference>
<sequence length="31" mass="3750">MGRNFLLFWTMFGMRITRSGFFVALHLKEEL</sequence>
<name>A0AAV0KE36_9ROSI</name>
<keyword evidence="3" id="KW-1185">Reference proteome</keyword>
<dbReference type="EMBL" id="CAMGYJ010000005">
    <property type="protein sequence ID" value="CAI0420316.1"/>
    <property type="molecule type" value="Genomic_DNA"/>
</dbReference>
<evidence type="ECO:0000256" key="1">
    <source>
        <dbReference type="SAM" id="Phobius"/>
    </source>
</evidence>